<keyword evidence="2" id="KW-0732">Signal</keyword>
<proteinExistence type="predicted"/>
<organism evidence="3 4">
    <name type="scientific">Oikopleura dioica</name>
    <name type="common">Tunicate</name>
    <dbReference type="NCBI Taxonomy" id="34765"/>
    <lineage>
        <taxon>Eukaryota</taxon>
        <taxon>Metazoa</taxon>
        <taxon>Chordata</taxon>
        <taxon>Tunicata</taxon>
        <taxon>Appendicularia</taxon>
        <taxon>Copelata</taxon>
        <taxon>Oikopleuridae</taxon>
        <taxon>Oikopleura</taxon>
    </lineage>
</organism>
<feature type="region of interest" description="Disordered" evidence="1">
    <location>
        <begin position="156"/>
        <end position="194"/>
    </location>
</feature>
<protein>
    <submittedName>
        <fullName evidence="3">Oidioi.mRNA.OKI2018_I69.PAR.g11798.t1.cds</fullName>
    </submittedName>
</protein>
<accession>A0ABN7S231</accession>
<evidence type="ECO:0000256" key="1">
    <source>
        <dbReference type="SAM" id="MobiDB-lite"/>
    </source>
</evidence>
<evidence type="ECO:0000256" key="2">
    <source>
        <dbReference type="SAM" id="SignalP"/>
    </source>
</evidence>
<feature type="region of interest" description="Disordered" evidence="1">
    <location>
        <begin position="79"/>
        <end position="129"/>
    </location>
</feature>
<feature type="compositionally biased region" description="Low complexity" evidence="1">
    <location>
        <begin position="100"/>
        <end position="125"/>
    </location>
</feature>
<sequence length="231" mass="26320">MEVRILVLFFIAMVTGKRKPPRFARGMRFDKLLLDDEKFLEGSGFGEFFERELKSVTENPEVFNDDDESLPEVSFPVFRAADNSPENPTKDQDTAPEHITQPQASTVASSSPTPTSITKTTVSSTTERRKLRKAERIALYKQRLLSEQQLDPTKATTLSTTLTTSKSPVQTTKGDSISNNRRTNNNNRNFNNTVYNSRTDEYDRVLYRGSYYYLSCINDIEARRISSHLAQ</sequence>
<feature type="chain" id="PRO_5046968122" evidence="2">
    <location>
        <begin position="17"/>
        <end position="231"/>
    </location>
</feature>
<feature type="compositionally biased region" description="Polar residues" evidence="1">
    <location>
        <begin position="168"/>
        <end position="178"/>
    </location>
</feature>
<evidence type="ECO:0000313" key="4">
    <source>
        <dbReference type="Proteomes" id="UP001158576"/>
    </source>
</evidence>
<feature type="compositionally biased region" description="Low complexity" evidence="1">
    <location>
        <begin position="156"/>
        <end position="167"/>
    </location>
</feature>
<name>A0ABN7S231_OIKDI</name>
<dbReference type="Proteomes" id="UP001158576">
    <property type="component" value="Chromosome PAR"/>
</dbReference>
<gene>
    <name evidence="3" type="ORF">OKIOD_LOCUS3356</name>
</gene>
<evidence type="ECO:0000313" key="3">
    <source>
        <dbReference type="EMBL" id="CAG5088282.1"/>
    </source>
</evidence>
<keyword evidence="4" id="KW-1185">Reference proteome</keyword>
<feature type="signal peptide" evidence="2">
    <location>
        <begin position="1"/>
        <end position="16"/>
    </location>
</feature>
<reference evidence="3 4" key="1">
    <citation type="submission" date="2021-04" db="EMBL/GenBank/DDBJ databases">
        <authorList>
            <person name="Bliznina A."/>
        </authorList>
    </citation>
    <scope>NUCLEOTIDE SEQUENCE [LARGE SCALE GENOMIC DNA]</scope>
</reference>
<feature type="compositionally biased region" description="Low complexity" evidence="1">
    <location>
        <begin position="179"/>
        <end position="193"/>
    </location>
</feature>
<dbReference type="EMBL" id="OU015568">
    <property type="protein sequence ID" value="CAG5088282.1"/>
    <property type="molecule type" value="Genomic_DNA"/>
</dbReference>